<evidence type="ECO:0000313" key="2">
    <source>
        <dbReference type="Proteomes" id="UP001145114"/>
    </source>
</evidence>
<feature type="non-terminal residue" evidence="1">
    <location>
        <position position="1"/>
    </location>
</feature>
<sequence length="176" mass="19355">RAVQYLIVAWIPLVTHAPHAGVISKTAKNKQVLDKLKVEQERGITVKAQTASMFYNHNGKKYLINLIDTPGHVDFSYEVSRSLSACQGTILLVDAAQGVQAQTAANFYLAFSEGLTIIPVMNKVDLPTAEPERTKTQIESAFEIETKDILQACVISAKSGLNIEQILPRVIERVPP</sequence>
<name>A0ACC1HDS2_9FUNG</name>
<organism evidence="1 2">
    <name type="scientific">Spiromyces aspiralis</name>
    <dbReference type="NCBI Taxonomy" id="68401"/>
    <lineage>
        <taxon>Eukaryota</taxon>
        <taxon>Fungi</taxon>
        <taxon>Fungi incertae sedis</taxon>
        <taxon>Zoopagomycota</taxon>
        <taxon>Kickxellomycotina</taxon>
        <taxon>Kickxellomycetes</taxon>
        <taxon>Kickxellales</taxon>
        <taxon>Kickxellaceae</taxon>
        <taxon>Spiromyces</taxon>
    </lineage>
</organism>
<comment type="caution">
    <text evidence="1">The sequence shown here is derived from an EMBL/GenBank/DDBJ whole genome shotgun (WGS) entry which is preliminary data.</text>
</comment>
<evidence type="ECO:0000313" key="1">
    <source>
        <dbReference type="EMBL" id="KAJ1673466.1"/>
    </source>
</evidence>
<accession>A0ACC1HDS2</accession>
<proteinExistence type="predicted"/>
<gene>
    <name evidence="1" type="primary">GUF1_2</name>
    <name evidence="1" type="ORF">EV182_005173</name>
</gene>
<dbReference type="Proteomes" id="UP001145114">
    <property type="component" value="Unassembled WGS sequence"/>
</dbReference>
<keyword evidence="2" id="KW-1185">Reference proteome</keyword>
<dbReference type="EMBL" id="JAMZIH010006912">
    <property type="protein sequence ID" value="KAJ1673466.1"/>
    <property type="molecule type" value="Genomic_DNA"/>
</dbReference>
<protein>
    <submittedName>
        <fullName evidence="1">Translation factor guf1 mitochondrial</fullName>
    </submittedName>
</protein>
<reference evidence="1" key="1">
    <citation type="submission" date="2022-06" db="EMBL/GenBank/DDBJ databases">
        <title>Phylogenomic reconstructions and comparative analyses of Kickxellomycotina fungi.</title>
        <authorList>
            <person name="Reynolds N.K."/>
            <person name="Stajich J.E."/>
            <person name="Barry K."/>
            <person name="Grigoriev I.V."/>
            <person name="Crous P."/>
            <person name="Smith M.E."/>
        </authorList>
    </citation>
    <scope>NUCLEOTIDE SEQUENCE</scope>
    <source>
        <strain evidence="1">RSA 2271</strain>
    </source>
</reference>